<name>A0A109GCZ0_PRIMG</name>
<dbReference type="AlphaFoldDB" id="A0A109GCZ0"/>
<dbReference type="Proteomes" id="UP000501076">
    <property type="component" value="Chromosome"/>
</dbReference>
<organism evidence="2 3">
    <name type="scientific">Priestia megaterium</name>
    <name type="common">Bacillus megaterium</name>
    <dbReference type="NCBI Taxonomy" id="1404"/>
    <lineage>
        <taxon>Bacteria</taxon>
        <taxon>Bacillati</taxon>
        <taxon>Bacillota</taxon>
        <taxon>Bacilli</taxon>
        <taxon>Bacillales</taxon>
        <taxon>Bacillaceae</taxon>
        <taxon>Priestia</taxon>
    </lineage>
</organism>
<protein>
    <submittedName>
        <fullName evidence="2">Membrane protein FxsA</fullName>
    </submittedName>
</protein>
<sequence length="153" mass="17337">MIEKREGESFSFCLGNSISEEVMMVRKLLPLLLIVPAVEVMILIYSSHLIGVMSTFLLIIATSFIGAFLAKKQGTSLFQKAQRQMSQGHVPSGEILDGMCVLFGGLFLLFPGFLTDVVGFIFLLPFTRRIVKPFLLTWLRRFFQGRNRMTIIR</sequence>
<keyword evidence="1" id="KW-0472">Membrane</keyword>
<keyword evidence="1" id="KW-1133">Transmembrane helix</keyword>
<dbReference type="Pfam" id="PF04186">
    <property type="entry name" value="FxsA"/>
    <property type="match status" value="1"/>
</dbReference>
<accession>A0A109GCZ0</accession>
<evidence type="ECO:0000256" key="1">
    <source>
        <dbReference type="SAM" id="Phobius"/>
    </source>
</evidence>
<reference evidence="2 3" key="1">
    <citation type="submission" date="2019-10" db="EMBL/GenBank/DDBJ databases">
        <title>Complete genome sequences for adaption low water activity.</title>
        <authorList>
            <person name="Zhao L."/>
            <person name="Zhong J."/>
        </authorList>
    </citation>
    <scope>NUCLEOTIDE SEQUENCE [LARGE SCALE GENOMIC DNA]</scope>
    <source>
        <strain evidence="2 3">FDU301</strain>
    </source>
</reference>
<dbReference type="GO" id="GO:0016020">
    <property type="term" value="C:membrane"/>
    <property type="evidence" value="ECO:0007669"/>
    <property type="project" value="InterPro"/>
</dbReference>
<proteinExistence type="predicted"/>
<feature type="transmembrane region" description="Helical" evidence="1">
    <location>
        <begin position="52"/>
        <end position="70"/>
    </location>
</feature>
<evidence type="ECO:0000313" key="3">
    <source>
        <dbReference type="Proteomes" id="UP000501076"/>
    </source>
</evidence>
<gene>
    <name evidence="2" type="primary">fxsA</name>
    <name evidence="2" type="ORF">FDZ14_03290</name>
</gene>
<dbReference type="PANTHER" id="PTHR35335:SF1">
    <property type="entry name" value="UPF0716 PROTEIN FXSA"/>
    <property type="match status" value="1"/>
</dbReference>
<dbReference type="PANTHER" id="PTHR35335">
    <property type="entry name" value="UPF0716 PROTEIN FXSA"/>
    <property type="match status" value="1"/>
</dbReference>
<keyword evidence="1" id="KW-0812">Transmembrane</keyword>
<dbReference type="EMBL" id="CP045272">
    <property type="protein sequence ID" value="QJX75242.1"/>
    <property type="molecule type" value="Genomic_DNA"/>
</dbReference>
<evidence type="ECO:0000313" key="2">
    <source>
        <dbReference type="EMBL" id="QJX75242.1"/>
    </source>
</evidence>
<dbReference type="NCBIfam" id="NF008528">
    <property type="entry name" value="PRK11463.1-2"/>
    <property type="match status" value="1"/>
</dbReference>
<feature type="transmembrane region" description="Helical" evidence="1">
    <location>
        <begin position="95"/>
        <end position="114"/>
    </location>
</feature>
<dbReference type="RefSeq" id="WP_013085196.1">
    <property type="nucleotide sequence ID" value="NZ_CM125449.1"/>
</dbReference>
<dbReference type="InterPro" id="IPR007313">
    <property type="entry name" value="FxsA"/>
</dbReference>